<keyword evidence="1" id="KW-1133">Transmembrane helix</keyword>
<evidence type="ECO:0000313" key="3">
    <source>
        <dbReference type="Proteomes" id="UP000006329"/>
    </source>
</evidence>
<keyword evidence="3" id="KW-1185">Reference proteome</keyword>
<evidence type="ECO:0000313" key="2">
    <source>
        <dbReference type="EMBL" id="EKO32118.1"/>
    </source>
</evidence>
<sequence length="49" mass="6271">MWEFLHAGQILIFLHLTCVHFKFLPLRFYKKHLRFYFEHLKFFSRKELL</sequence>
<evidence type="ECO:0000256" key="1">
    <source>
        <dbReference type="SAM" id="Phobius"/>
    </source>
</evidence>
<gene>
    <name evidence="2" type="ORF">LEP1GSC179_0475</name>
</gene>
<keyword evidence="1" id="KW-0472">Membrane</keyword>
<keyword evidence="1" id="KW-0812">Transmembrane</keyword>
<dbReference type="Proteomes" id="UP000006329">
    <property type="component" value="Unassembled WGS sequence"/>
</dbReference>
<dbReference type="AlphaFoldDB" id="A0A0E2B9V4"/>
<organism evidence="2 3">
    <name type="scientific">Leptospira santarosai str. MOR084</name>
    <dbReference type="NCBI Taxonomy" id="1049984"/>
    <lineage>
        <taxon>Bacteria</taxon>
        <taxon>Pseudomonadati</taxon>
        <taxon>Spirochaetota</taxon>
        <taxon>Spirochaetia</taxon>
        <taxon>Leptospirales</taxon>
        <taxon>Leptospiraceae</taxon>
        <taxon>Leptospira</taxon>
    </lineage>
</organism>
<name>A0A0E2B9V4_9LEPT</name>
<feature type="transmembrane region" description="Helical" evidence="1">
    <location>
        <begin position="6"/>
        <end position="24"/>
    </location>
</feature>
<dbReference type="EMBL" id="AHON02000080">
    <property type="protein sequence ID" value="EKO32118.1"/>
    <property type="molecule type" value="Genomic_DNA"/>
</dbReference>
<reference evidence="2" key="1">
    <citation type="submission" date="2012-10" db="EMBL/GenBank/DDBJ databases">
        <authorList>
            <person name="Harkins D.M."/>
            <person name="Durkin A.S."/>
            <person name="Brinkac L.M."/>
            <person name="Haft D.H."/>
            <person name="Selengut J.D."/>
            <person name="Sanka R."/>
            <person name="DePew J."/>
            <person name="Purushe J."/>
            <person name="Matthias M.A."/>
            <person name="Vinetz J.M."/>
            <person name="Sutton G.G."/>
            <person name="Nierman W.C."/>
            <person name="Fouts D.E."/>
        </authorList>
    </citation>
    <scope>NUCLEOTIDE SEQUENCE [LARGE SCALE GENOMIC DNA]</scope>
    <source>
        <strain evidence="2">MOR084</strain>
    </source>
</reference>
<protein>
    <submittedName>
        <fullName evidence="2">Uncharacterized protein</fullName>
    </submittedName>
</protein>
<proteinExistence type="predicted"/>
<accession>A0A0E2B9V4</accession>
<comment type="caution">
    <text evidence="2">The sequence shown here is derived from an EMBL/GenBank/DDBJ whole genome shotgun (WGS) entry which is preliminary data.</text>
</comment>